<organism evidence="2 3">
    <name type="scientific">Plakobranchus ocellatus</name>
    <dbReference type="NCBI Taxonomy" id="259542"/>
    <lineage>
        <taxon>Eukaryota</taxon>
        <taxon>Metazoa</taxon>
        <taxon>Spiralia</taxon>
        <taxon>Lophotrochozoa</taxon>
        <taxon>Mollusca</taxon>
        <taxon>Gastropoda</taxon>
        <taxon>Heterobranchia</taxon>
        <taxon>Euthyneura</taxon>
        <taxon>Panpulmonata</taxon>
        <taxon>Sacoglossa</taxon>
        <taxon>Placobranchoidea</taxon>
        <taxon>Plakobranchidae</taxon>
        <taxon>Plakobranchus</taxon>
    </lineage>
</organism>
<dbReference type="InterPro" id="IPR007246">
    <property type="entry name" value="Gaa1"/>
</dbReference>
<dbReference type="PANTHER" id="PTHR13304:SF0">
    <property type="entry name" value="GLYCOSYLPHOSPHATIDYLINOSITOL ANCHOR ATTACHMENT 1 PROTEIN"/>
    <property type="match status" value="1"/>
</dbReference>
<evidence type="ECO:0000313" key="2">
    <source>
        <dbReference type="EMBL" id="GFO42974.1"/>
    </source>
</evidence>
<protein>
    <submittedName>
        <fullName evidence="2">Glycosylphosphatidylinositol anchor attachment 1 protein</fullName>
    </submittedName>
</protein>
<gene>
    <name evidence="2" type="ORF">PoB_006947900</name>
</gene>
<feature type="transmembrane region" description="Helical" evidence="1">
    <location>
        <begin position="194"/>
        <end position="212"/>
    </location>
</feature>
<evidence type="ECO:0000256" key="1">
    <source>
        <dbReference type="SAM" id="Phobius"/>
    </source>
</evidence>
<feature type="transmembrane region" description="Helical" evidence="1">
    <location>
        <begin position="88"/>
        <end position="121"/>
    </location>
</feature>
<comment type="caution">
    <text evidence="2">The sequence shown here is derived from an EMBL/GenBank/DDBJ whole genome shotgun (WGS) entry which is preliminary data.</text>
</comment>
<name>A0AAV4DFU1_9GAST</name>
<proteinExistence type="predicted"/>
<dbReference type="PANTHER" id="PTHR13304">
    <property type="entry name" value="GLYCOSYLPHOSPHATIDYLINOSITOL ANCHOR ATTACHMENT 1 PROTEIN"/>
    <property type="match status" value="1"/>
</dbReference>
<dbReference type="GO" id="GO:0042765">
    <property type="term" value="C:GPI-anchor transamidase complex"/>
    <property type="evidence" value="ECO:0007669"/>
    <property type="project" value="InterPro"/>
</dbReference>
<feature type="transmembrane region" description="Helical" evidence="1">
    <location>
        <begin position="12"/>
        <end position="29"/>
    </location>
</feature>
<keyword evidence="1" id="KW-0812">Transmembrane</keyword>
<sequence>MLHQNNPANQGLLSITPVILVSWLLAWMAHQGPELLMRIMPKFRIHTEDMVIYSMLAIFTAALMYPKLMTRKSTHPNSLLIDWRLLKSLALIGQSLALACVALLNISQAFFVAAFMVPVTCCVTPCKSRTLRWLQMIALVLVSPLILMLLVGIISAWPQTSVLDLVLKGYTTAKHLIFLGLMDAYLFNAWSEMIGTAVIFPLWLLFWSVPWADPAL</sequence>
<keyword evidence="1" id="KW-1133">Transmembrane helix</keyword>
<dbReference type="EMBL" id="BLXT01007841">
    <property type="protein sequence ID" value="GFO42974.1"/>
    <property type="molecule type" value="Genomic_DNA"/>
</dbReference>
<feature type="transmembrane region" description="Helical" evidence="1">
    <location>
        <begin position="133"/>
        <end position="157"/>
    </location>
</feature>
<dbReference type="GO" id="GO:0016255">
    <property type="term" value="P:attachment of GPI anchor to protein"/>
    <property type="evidence" value="ECO:0007669"/>
    <property type="project" value="TreeGrafter"/>
</dbReference>
<dbReference type="Proteomes" id="UP000735302">
    <property type="component" value="Unassembled WGS sequence"/>
</dbReference>
<feature type="transmembrane region" description="Helical" evidence="1">
    <location>
        <begin position="50"/>
        <end position="68"/>
    </location>
</feature>
<dbReference type="AlphaFoldDB" id="A0AAV4DFU1"/>
<keyword evidence="1" id="KW-0472">Membrane</keyword>
<keyword evidence="3" id="KW-1185">Reference proteome</keyword>
<dbReference type="Pfam" id="PF04114">
    <property type="entry name" value="Gaa1"/>
    <property type="match status" value="1"/>
</dbReference>
<evidence type="ECO:0000313" key="3">
    <source>
        <dbReference type="Proteomes" id="UP000735302"/>
    </source>
</evidence>
<accession>A0AAV4DFU1</accession>
<reference evidence="2 3" key="1">
    <citation type="journal article" date="2021" name="Elife">
        <title>Chloroplast acquisition without the gene transfer in kleptoplastic sea slugs, Plakobranchus ocellatus.</title>
        <authorList>
            <person name="Maeda T."/>
            <person name="Takahashi S."/>
            <person name="Yoshida T."/>
            <person name="Shimamura S."/>
            <person name="Takaki Y."/>
            <person name="Nagai Y."/>
            <person name="Toyoda A."/>
            <person name="Suzuki Y."/>
            <person name="Arimoto A."/>
            <person name="Ishii H."/>
            <person name="Satoh N."/>
            <person name="Nishiyama T."/>
            <person name="Hasebe M."/>
            <person name="Maruyama T."/>
            <person name="Minagawa J."/>
            <person name="Obokata J."/>
            <person name="Shigenobu S."/>
        </authorList>
    </citation>
    <scope>NUCLEOTIDE SEQUENCE [LARGE SCALE GENOMIC DNA]</scope>
</reference>